<gene>
    <name evidence="3" type="ORF">MNEG_5447</name>
</gene>
<feature type="compositionally biased region" description="Low complexity" evidence="1">
    <location>
        <begin position="16"/>
        <end position="29"/>
    </location>
</feature>
<evidence type="ECO:0000313" key="4">
    <source>
        <dbReference type="Proteomes" id="UP000054498"/>
    </source>
</evidence>
<dbReference type="Pfam" id="PF17963">
    <property type="entry name" value="Big_9"/>
    <property type="match status" value="3"/>
</dbReference>
<evidence type="ECO:0000313" key="3">
    <source>
        <dbReference type="EMBL" id="KIZ02512.1"/>
    </source>
</evidence>
<dbReference type="EMBL" id="KK101031">
    <property type="protein sequence ID" value="KIZ02512.1"/>
    <property type="molecule type" value="Genomic_DNA"/>
</dbReference>
<feature type="region of interest" description="Disordered" evidence="1">
    <location>
        <begin position="1"/>
        <end position="30"/>
    </location>
</feature>
<dbReference type="OrthoDB" id="549279at2759"/>
<keyword evidence="2" id="KW-1133">Transmembrane helix</keyword>
<keyword evidence="4" id="KW-1185">Reference proteome</keyword>
<reference evidence="3 4" key="1">
    <citation type="journal article" date="2013" name="BMC Genomics">
        <title>Reconstruction of the lipid metabolism for the microalga Monoraphidium neglectum from its genome sequence reveals characteristics suitable for biofuel production.</title>
        <authorList>
            <person name="Bogen C."/>
            <person name="Al-Dilaimi A."/>
            <person name="Albersmeier A."/>
            <person name="Wichmann J."/>
            <person name="Grundmann M."/>
            <person name="Rupp O."/>
            <person name="Lauersen K.J."/>
            <person name="Blifernez-Klassen O."/>
            <person name="Kalinowski J."/>
            <person name="Goesmann A."/>
            <person name="Mussgnug J.H."/>
            <person name="Kruse O."/>
        </authorList>
    </citation>
    <scope>NUCLEOTIDE SEQUENCE [LARGE SCALE GENOMIC DNA]</scope>
    <source>
        <strain evidence="3 4">SAG 48.87</strain>
    </source>
</reference>
<name>A0A0D2MPU7_9CHLO</name>
<evidence type="ECO:0000256" key="2">
    <source>
        <dbReference type="SAM" id="Phobius"/>
    </source>
</evidence>
<sequence>MLASRTAGAPGPRPSPLAAAPPSLMAGSPRRPAQVLPQRVTLVVLLTALVAAALVVPVARGQPASWIWNMQGSYDSDPLWNDLFGSGYDVWQPDNTTSWRENVHWAAPGVGPQLQWWNSRTPNLTQAGAGQARRTAQAACSLKFAQVGFITASATAGRATPSTWVITSDVDSSTGAQLGGCSARVGDLARYGSYSWTCTGGAYVAAATNGPSTGVTLTVLNSGSYSCTSGATCLLTFSGTRTSPASSVPFAEDFNPASYAEANSKLWIACTAAGGGAAAPSSNAAQGAEVVALGGFSSGGSSPYTNTTAGRAALPMGLCYWAPGNYASRGLGGRCAVPCIQYLGFEEAWWRNASLSGGFCPCHSQANKAWFGNSTAPGKAFYGSRTAATGLPEDLWAAYWESERDFALGTNVSGQPVAPAQFYRLQPAFQGTQTAGPTANTTFQVMQEFWRRNFGHERWPFVHEHRRRFTEVGACPYPGWNADASTRPAWKDTWSRWDLTCDARDWSGQRWLSRSAPAKLANKANGDWQLPRDAATTLWEAVASDQFNPCSWPFVECDPSCQPNGDNNIIRGIDWKNMSLYAQADRMNFSAFQRLIPGTSDTYGSKVWYLNLNYNMIGGELNGPYSALRNLPDIFPNLRHLGLAHCSAGLSEDDVNPGKKYSQLGWLQMYRPECDSANATDTRGCWCARSDWDDPTGDGYVYRLTGFIPIEWTGANQAGGDERTVYSEPFGQNLNAACVPKYYNQIETIDDSKYRKEPPNRYTDPAAWTDGYDEKIWTNFCGAVDHGCLDHQGAWNPDFDAYDMVYPYSTSYDRMADSYTDDYGYTHTSRLMNYIFSNCSYDIYATGTPTKPAPDPAWKNTLMSINLAGHALTNTDPSPLEALFSFPNLRYVRLPAGITVDFSQVKQISGASVFDSPFADNTNAWVRRSWPDWFIRAKPKDNLVITVGAPQPTSSGSGGTGSGSSTGVVVTAVNDTYTGNFNSPYSPGAGALVLANDLPSGASTFVVGRLTSPTGGAGSVTVDSTGNFTFIPTNGWSGTTVWSYNMTSDSTSFSAGYVSITVAPATPVATGDAYSCPFNASCSVGAAAGVLANDASANAGAALAASLAAQPSSGSVALAANGSFVYTPQQSFNGSVTFTYRLSDGVSPTTPSATVTIRVANPPDPPAVAANDSYTATFNAAFSPGAGASLLANDQPAVGTAVVGLVSAPTAGAGTVTVSSNGNFTFTPTAGWSGTTQWSYNISSGVPATFSTGYVTITIAPASPQPAADAYFCPFNAACTVNATAGVLANDASANAGGSLSATLVSQPAHGAVSLAAGGSFVFTPQA</sequence>
<evidence type="ECO:0000256" key="1">
    <source>
        <dbReference type="SAM" id="MobiDB-lite"/>
    </source>
</evidence>
<dbReference type="Proteomes" id="UP000054498">
    <property type="component" value="Unassembled WGS sequence"/>
</dbReference>
<feature type="transmembrane region" description="Helical" evidence="2">
    <location>
        <begin position="40"/>
        <end position="59"/>
    </location>
</feature>
<dbReference type="KEGG" id="mng:MNEG_5447"/>
<keyword evidence="2" id="KW-0812">Transmembrane</keyword>
<dbReference type="GeneID" id="25738324"/>
<dbReference type="RefSeq" id="XP_013901531.1">
    <property type="nucleotide sequence ID" value="XM_014046077.1"/>
</dbReference>
<proteinExistence type="predicted"/>
<dbReference type="Gene3D" id="2.60.40.2810">
    <property type="match status" value="1"/>
</dbReference>
<dbReference type="NCBIfam" id="NF012211">
    <property type="entry name" value="tand_rpt_95"/>
    <property type="match status" value="2"/>
</dbReference>
<accession>A0A0D2MPU7</accession>
<organism evidence="3 4">
    <name type="scientific">Monoraphidium neglectum</name>
    <dbReference type="NCBI Taxonomy" id="145388"/>
    <lineage>
        <taxon>Eukaryota</taxon>
        <taxon>Viridiplantae</taxon>
        <taxon>Chlorophyta</taxon>
        <taxon>core chlorophytes</taxon>
        <taxon>Chlorophyceae</taxon>
        <taxon>CS clade</taxon>
        <taxon>Sphaeropleales</taxon>
        <taxon>Selenastraceae</taxon>
        <taxon>Monoraphidium</taxon>
    </lineage>
</organism>
<protein>
    <submittedName>
        <fullName evidence="3">Outer membrane adhesin like protein</fullName>
    </submittedName>
</protein>
<keyword evidence="2" id="KW-0472">Membrane</keyword>